<dbReference type="GO" id="GO:0005886">
    <property type="term" value="C:plasma membrane"/>
    <property type="evidence" value="ECO:0007669"/>
    <property type="project" value="TreeGrafter"/>
</dbReference>
<evidence type="ECO:0000256" key="2">
    <source>
        <dbReference type="ARBA" id="ARBA00022645"/>
    </source>
</evidence>
<evidence type="ECO:0000256" key="1">
    <source>
        <dbReference type="ARBA" id="ARBA00004370"/>
    </source>
</evidence>
<gene>
    <name evidence="6" type="primary">ftsI</name>
    <name evidence="6" type="ORF">GCM10011379_49320</name>
</gene>
<dbReference type="PROSITE" id="PS51178">
    <property type="entry name" value="PASTA"/>
    <property type="match status" value="1"/>
</dbReference>
<name>A0A917J5F7_9BACT</name>
<dbReference type="GO" id="GO:0071555">
    <property type="term" value="P:cell wall organization"/>
    <property type="evidence" value="ECO:0007669"/>
    <property type="project" value="TreeGrafter"/>
</dbReference>
<reference evidence="6" key="1">
    <citation type="journal article" date="2014" name="Int. J. Syst. Evol. Microbiol.">
        <title>Complete genome sequence of Corynebacterium casei LMG S-19264T (=DSM 44701T), isolated from a smear-ripened cheese.</title>
        <authorList>
            <consortium name="US DOE Joint Genome Institute (JGI-PGF)"/>
            <person name="Walter F."/>
            <person name="Albersmeier A."/>
            <person name="Kalinowski J."/>
            <person name="Ruckert C."/>
        </authorList>
    </citation>
    <scope>NUCLEOTIDE SEQUENCE</scope>
    <source>
        <strain evidence="6">CGMCC 1.15290</strain>
    </source>
</reference>
<keyword evidence="2" id="KW-0378">Hydrolase</keyword>
<sequence>MEVKRDILWRVYLGYIAVVVLCAVILGKAFYIQQVEGAQWRNLSDSLHQHIEEIDAERGTIYSEDGQMLSTSIPQFDIYIDFGAEGLRDKSGRRFRDNKDSLSICLADLFKDRTRDEYRKLLETGYRRKDRYFLLKRKISFREYQQLKQFPLVRMGRNKSGFIAEVRSIRLNPYQMLAFRTIGLDRDTFKVGLELTYDSVLSGIKGKRLVRYIGGGVSVPVDEEYQMESENGKDLITTLDVHIQDIAENALQQMLISNQAEQGCAVVMEVSTGKIKAIANLGKKDTTYWENLNYALRTTEPGSTIKLATLLSVLSEGGTGLNDKVEVGSTGSAYVGVRTVTDHEPAPKPIMTVKECFASSSNIGMSKIAYKAFSRRPNKFLQYLHQLRLDSITGIDLVGEERPRLPKMRKSNEGLHEMVTMSFGYAIQVSPLQTLTLYNAIANGGKMVKPYLVSSIQNDGKDVKTFEPVVLSESICKPSVVKAAQECMRAVVTEGTAARIFEKSPYAIAGKTGTAHVADGKYKYDDGVYQASFVGYFPADKPQYTCIVVIRTRPHAPNHYGGGLAAPVFRDIADRIYTLYVKQKANTPATPATVVKTDSSWFSYTGAKDDMMRMLGTLNVNYSDITTGNGEWAKMYNQASKPVVAALPMNSKQMPALAGMGLRDALYVCENMGMKVRITGKGKVVSQSVTAGSAISKGQVVSIQLN</sequence>
<comment type="subcellular location">
    <subcellularLocation>
        <location evidence="1">Membrane</location>
    </subcellularLocation>
</comment>
<evidence type="ECO:0000313" key="6">
    <source>
        <dbReference type="EMBL" id="GGH79644.1"/>
    </source>
</evidence>
<keyword evidence="7" id="KW-1185">Reference proteome</keyword>
<dbReference type="Gene3D" id="3.30.450.330">
    <property type="match status" value="1"/>
</dbReference>
<keyword evidence="4" id="KW-1133">Transmembrane helix</keyword>
<dbReference type="InterPro" id="IPR012338">
    <property type="entry name" value="Beta-lactam/transpept-like"/>
</dbReference>
<keyword evidence="4" id="KW-0812">Transmembrane</keyword>
<dbReference type="Gene3D" id="3.40.710.10">
    <property type="entry name" value="DD-peptidase/beta-lactamase superfamily"/>
    <property type="match status" value="1"/>
</dbReference>
<dbReference type="CDD" id="cd06575">
    <property type="entry name" value="PASTA_Pbp2x-like_2"/>
    <property type="match status" value="1"/>
</dbReference>
<evidence type="ECO:0000259" key="5">
    <source>
        <dbReference type="PROSITE" id="PS51178"/>
    </source>
</evidence>
<dbReference type="PANTHER" id="PTHR30627:SF1">
    <property type="entry name" value="PEPTIDOGLYCAN D,D-TRANSPEPTIDASE FTSI"/>
    <property type="match status" value="1"/>
</dbReference>
<comment type="caution">
    <text evidence="6">The sequence shown here is derived from an EMBL/GenBank/DDBJ whole genome shotgun (WGS) entry which is preliminary data.</text>
</comment>
<evidence type="ECO:0000313" key="7">
    <source>
        <dbReference type="Proteomes" id="UP000627292"/>
    </source>
</evidence>
<dbReference type="InterPro" id="IPR005311">
    <property type="entry name" value="PBP_dimer"/>
</dbReference>
<dbReference type="AlphaFoldDB" id="A0A917J5F7"/>
<evidence type="ECO:0000256" key="3">
    <source>
        <dbReference type="ARBA" id="ARBA00023136"/>
    </source>
</evidence>
<dbReference type="Gene3D" id="3.90.1310.10">
    <property type="entry name" value="Penicillin-binding protein 2a (Domain 2)"/>
    <property type="match status" value="1"/>
</dbReference>
<dbReference type="Proteomes" id="UP000627292">
    <property type="component" value="Unassembled WGS sequence"/>
</dbReference>
<dbReference type="Pfam" id="PF03793">
    <property type="entry name" value="PASTA"/>
    <property type="match status" value="1"/>
</dbReference>
<reference evidence="6" key="2">
    <citation type="submission" date="2020-09" db="EMBL/GenBank/DDBJ databases">
        <authorList>
            <person name="Sun Q."/>
            <person name="Zhou Y."/>
        </authorList>
    </citation>
    <scope>NUCLEOTIDE SEQUENCE</scope>
    <source>
        <strain evidence="6">CGMCC 1.15290</strain>
    </source>
</reference>
<dbReference type="InterPro" id="IPR050515">
    <property type="entry name" value="Beta-lactam/transpept"/>
</dbReference>
<protein>
    <submittedName>
        <fullName evidence="6">Penicillin-binding protein</fullName>
    </submittedName>
</protein>
<keyword evidence="2" id="KW-0645">Protease</keyword>
<proteinExistence type="predicted"/>
<dbReference type="SUPFAM" id="SSF56519">
    <property type="entry name" value="Penicillin binding protein dimerisation domain"/>
    <property type="match status" value="1"/>
</dbReference>
<dbReference type="SUPFAM" id="SSF56601">
    <property type="entry name" value="beta-lactamase/transpeptidase-like"/>
    <property type="match status" value="1"/>
</dbReference>
<dbReference type="SUPFAM" id="SSF54184">
    <property type="entry name" value="Penicillin-binding protein 2x (pbp-2x), c-terminal domain"/>
    <property type="match status" value="1"/>
</dbReference>
<dbReference type="InterPro" id="IPR001460">
    <property type="entry name" value="PCN-bd_Tpept"/>
</dbReference>
<dbReference type="Pfam" id="PF03717">
    <property type="entry name" value="PBP_dimer"/>
    <property type="match status" value="1"/>
</dbReference>
<feature type="transmembrane region" description="Helical" evidence="4">
    <location>
        <begin position="12"/>
        <end position="32"/>
    </location>
</feature>
<keyword evidence="2" id="KW-0121">Carboxypeptidase</keyword>
<dbReference type="RefSeq" id="WP_188957536.1">
    <property type="nucleotide sequence ID" value="NZ_BMIB01000005.1"/>
</dbReference>
<dbReference type="InterPro" id="IPR036138">
    <property type="entry name" value="PBP_dimer_sf"/>
</dbReference>
<dbReference type="PANTHER" id="PTHR30627">
    <property type="entry name" value="PEPTIDOGLYCAN D,D-TRANSPEPTIDASE"/>
    <property type="match status" value="1"/>
</dbReference>
<feature type="domain" description="PASTA" evidence="5">
    <location>
        <begin position="649"/>
        <end position="706"/>
    </location>
</feature>
<organism evidence="6 7">
    <name type="scientific">Filimonas zeae</name>
    <dbReference type="NCBI Taxonomy" id="1737353"/>
    <lineage>
        <taxon>Bacteria</taxon>
        <taxon>Pseudomonadati</taxon>
        <taxon>Bacteroidota</taxon>
        <taxon>Chitinophagia</taxon>
        <taxon>Chitinophagales</taxon>
        <taxon>Chitinophagaceae</taxon>
        <taxon>Filimonas</taxon>
    </lineage>
</organism>
<dbReference type="InterPro" id="IPR005543">
    <property type="entry name" value="PASTA_dom"/>
</dbReference>
<keyword evidence="3 4" id="KW-0472">Membrane</keyword>
<evidence type="ECO:0000256" key="4">
    <source>
        <dbReference type="SAM" id="Phobius"/>
    </source>
</evidence>
<dbReference type="GO" id="GO:0008658">
    <property type="term" value="F:penicillin binding"/>
    <property type="evidence" value="ECO:0007669"/>
    <property type="project" value="InterPro"/>
</dbReference>
<dbReference type="EMBL" id="BMIB01000005">
    <property type="protein sequence ID" value="GGH79644.1"/>
    <property type="molecule type" value="Genomic_DNA"/>
</dbReference>
<dbReference type="Pfam" id="PF00905">
    <property type="entry name" value="Transpeptidase"/>
    <property type="match status" value="1"/>
</dbReference>
<accession>A0A917J5F7</accession>